<dbReference type="InterPro" id="IPR039426">
    <property type="entry name" value="TonB-dep_rcpt-like"/>
</dbReference>
<evidence type="ECO:0000256" key="6">
    <source>
        <dbReference type="ARBA" id="ARBA00023004"/>
    </source>
</evidence>
<dbReference type="GO" id="GO:0006826">
    <property type="term" value="P:iron ion transport"/>
    <property type="evidence" value="ECO:0007669"/>
    <property type="project" value="UniProtKB-KW"/>
</dbReference>
<keyword evidence="3 11" id="KW-1134">Transmembrane beta strand</keyword>
<evidence type="ECO:0000256" key="9">
    <source>
        <dbReference type="ARBA" id="ARBA00023136"/>
    </source>
</evidence>
<evidence type="ECO:0000256" key="10">
    <source>
        <dbReference type="ARBA" id="ARBA00023237"/>
    </source>
</evidence>
<feature type="domain" description="TonB-dependent receptor plug" evidence="15">
    <location>
        <begin position="50"/>
        <end position="161"/>
    </location>
</feature>
<dbReference type="Pfam" id="PF07715">
    <property type="entry name" value="Plug"/>
    <property type="match status" value="1"/>
</dbReference>
<keyword evidence="5 11" id="KW-0812">Transmembrane</keyword>
<dbReference type="InterPro" id="IPR000531">
    <property type="entry name" value="Beta-barrel_TonB"/>
</dbReference>
<reference evidence="17" key="1">
    <citation type="submission" date="2017-02" db="EMBL/GenBank/DDBJ databases">
        <authorList>
            <person name="Varghese N."/>
            <person name="Submissions S."/>
        </authorList>
    </citation>
    <scope>NUCLEOTIDE SEQUENCE [LARGE SCALE GENOMIC DNA]</scope>
    <source>
        <strain evidence="17">R11H</strain>
    </source>
</reference>
<keyword evidence="6" id="KW-0408">Iron</keyword>
<dbReference type="SUPFAM" id="SSF56935">
    <property type="entry name" value="Porins"/>
    <property type="match status" value="1"/>
</dbReference>
<feature type="domain" description="TonB-dependent receptor-like beta-barrel" evidence="14">
    <location>
        <begin position="265"/>
        <end position="708"/>
    </location>
</feature>
<evidence type="ECO:0000256" key="1">
    <source>
        <dbReference type="ARBA" id="ARBA00004571"/>
    </source>
</evidence>
<keyword evidence="4" id="KW-0410">Iron transport</keyword>
<feature type="chain" id="PRO_5013227933" evidence="13">
    <location>
        <begin position="22"/>
        <end position="785"/>
    </location>
</feature>
<keyword evidence="13" id="KW-0732">Signal</keyword>
<dbReference type="InterPro" id="IPR036942">
    <property type="entry name" value="Beta-barrel_TonB_sf"/>
</dbReference>
<keyword evidence="8 12" id="KW-0798">TonB box</keyword>
<evidence type="ECO:0000256" key="11">
    <source>
        <dbReference type="PROSITE-ProRule" id="PRU01360"/>
    </source>
</evidence>
<dbReference type="EMBL" id="FUYP01000081">
    <property type="protein sequence ID" value="SKC08595.1"/>
    <property type="molecule type" value="Genomic_DNA"/>
</dbReference>
<evidence type="ECO:0000256" key="2">
    <source>
        <dbReference type="ARBA" id="ARBA00022448"/>
    </source>
</evidence>
<organism evidence="16 17">
    <name type="scientific">Sphingopyxis flava</name>
    <dbReference type="NCBI Taxonomy" id="1507287"/>
    <lineage>
        <taxon>Bacteria</taxon>
        <taxon>Pseudomonadati</taxon>
        <taxon>Pseudomonadota</taxon>
        <taxon>Alphaproteobacteria</taxon>
        <taxon>Sphingomonadales</taxon>
        <taxon>Sphingomonadaceae</taxon>
        <taxon>Sphingopyxis</taxon>
    </lineage>
</organism>
<dbReference type="Proteomes" id="UP000190044">
    <property type="component" value="Unassembled WGS sequence"/>
</dbReference>
<name>A0A1T5GJK9_9SPHN</name>
<dbReference type="InterPro" id="IPR012910">
    <property type="entry name" value="Plug_dom"/>
</dbReference>
<evidence type="ECO:0000256" key="5">
    <source>
        <dbReference type="ARBA" id="ARBA00022692"/>
    </source>
</evidence>
<dbReference type="OrthoDB" id="7455914at2"/>
<gene>
    <name evidence="16" type="ORF">SAMN06295937_10811</name>
</gene>
<sequence length="785" mass="84644">MREVFKAVLLGGIAMPASVVAQTAPPVARDVSEPTFGAIIVTAQKRAENLQDVPIAITAITAQELETKGINTLTDFVTSPPPGVQVQPFGGAGQALTIDMRGISNVDPTQGTAELGVAIYLDDVYLGRAQGLGTEIADPERIEVLRGPQGTLFGRNAEGGAIRIVSSKPTGEFGGRVKAGLGNFGDRRYEAHVNLPELAGFAIKVDYLKAKHNGYTKNGPPLPGLARQDDFAAVDNEGGRVSVRWRPIDGAIIDYAYDHATASSTADWRVLVNPDDPSPSYVVPSTFLNGARPTESYRRRTDRAYSTIFVEPLVSRTRGHTLTAQYDLADSLTVKSISAWRKLHSAGTISLGGSASLIPFNVLAGQLKPDPRFGTLGTIGPDTRITALTGVGAFNIIEQRQFSQELQLLGDTDGLKWVIGGYFFREKVRDVRETFYNGVFADSGADGVYTDFIATNPYSLPFPGQGPNDQTSKSRSYAAFAQATWTPAFAGDKLHITPGVRYTNDTKSAVRTIAAGQPITPLVSDFKEERIDPALTVAYEITPDINAYVRYAQAYRAGGTSVRDPAFRPFGSEVNRTYEIGLKSALFDRRAILNIAAFRNTVTDRQLSVILDPATPSLTTTINAPGKSIVKGLEAELSVNPARGVTLVATYSYLEGRLPDILRTIDPGAAFYINNLPKHSGTLAADYLSPDLGGPRFAAHADWTWSSSFDAVSRIANNAYGEPMKRDFANVRIAMQDIPLGSTKLTIAGWMKNVFDVIYPVYSSPNSSAALSPPRTYGIEATVRF</sequence>
<keyword evidence="17" id="KW-1185">Reference proteome</keyword>
<dbReference type="GO" id="GO:0009279">
    <property type="term" value="C:cell outer membrane"/>
    <property type="evidence" value="ECO:0007669"/>
    <property type="project" value="UniProtKB-SubCell"/>
</dbReference>
<evidence type="ECO:0000256" key="4">
    <source>
        <dbReference type="ARBA" id="ARBA00022496"/>
    </source>
</evidence>
<comment type="subcellular location">
    <subcellularLocation>
        <location evidence="1 11">Cell outer membrane</location>
        <topology evidence="1 11">Multi-pass membrane protein</topology>
    </subcellularLocation>
</comment>
<dbReference type="RefSeq" id="WP_079640304.1">
    <property type="nucleotide sequence ID" value="NZ_FUYP01000081.1"/>
</dbReference>
<evidence type="ECO:0000313" key="17">
    <source>
        <dbReference type="Proteomes" id="UP000190044"/>
    </source>
</evidence>
<dbReference type="PANTHER" id="PTHR32552">
    <property type="entry name" value="FERRICHROME IRON RECEPTOR-RELATED"/>
    <property type="match status" value="1"/>
</dbReference>
<keyword evidence="10 11" id="KW-0998">Cell outer membrane</keyword>
<keyword evidence="7" id="KW-0406">Ion transport</keyword>
<dbReference type="PANTHER" id="PTHR32552:SF81">
    <property type="entry name" value="TONB-DEPENDENT OUTER MEMBRANE RECEPTOR"/>
    <property type="match status" value="1"/>
</dbReference>
<keyword evidence="2 11" id="KW-0813">Transport</keyword>
<feature type="signal peptide" evidence="13">
    <location>
        <begin position="1"/>
        <end position="21"/>
    </location>
</feature>
<evidence type="ECO:0000256" key="3">
    <source>
        <dbReference type="ARBA" id="ARBA00022452"/>
    </source>
</evidence>
<protein>
    <submittedName>
        <fullName evidence="16">Iron complex outermembrane recepter protein</fullName>
    </submittedName>
</protein>
<comment type="similarity">
    <text evidence="11 12">Belongs to the TonB-dependent receptor family.</text>
</comment>
<accession>A0A1T5GJK9</accession>
<evidence type="ECO:0000256" key="8">
    <source>
        <dbReference type="ARBA" id="ARBA00023077"/>
    </source>
</evidence>
<evidence type="ECO:0000256" key="13">
    <source>
        <dbReference type="SAM" id="SignalP"/>
    </source>
</evidence>
<dbReference type="AlphaFoldDB" id="A0A1T5GJK9"/>
<evidence type="ECO:0000313" key="16">
    <source>
        <dbReference type="EMBL" id="SKC08595.1"/>
    </source>
</evidence>
<evidence type="ECO:0000256" key="12">
    <source>
        <dbReference type="RuleBase" id="RU003357"/>
    </source>
</evidence>
<keyword evidence="9 11" id="KW-0472">Membrane</keyword>
<proteinExistence type="inferred from homology"/>
<dbReference type="PROSITE" id="PS52016">
    <property type="entry name" value="TONB_DEPENDENT_REC_3"/>
    <property type="match status" value="1"/>
</dbReference>
<evidence type="ECO:0000259" key="14">
    <source>
        <dbReference type="Pfam" id="PF00593"/>
    </source>
</evidence>
<dbReference type="Pfam" id="PF00593">
    <property type="entry name" value="TonB_dep_Rec_b-barrel"/>
    <property type="match status" value="1"/>
</dbReference>
<evidence type="ECO:0000256" key="7">
    <source>
        <dbReference type="ARBA" id="ARBA00023065"/>
    </source>
</evidence>
<dbReference type="Gene3D" id="2.40.170.20">
    <property type="entry name" value="TonB-dependent receptor, beta-barrel domain"/>
    <property type="match status" value="1"/>
</dbReference>
<evidence type="ECO:0000259" key="15">
    <source>
        <dbReference type="Pfam" id="PF07715"/>
    </source>
</evidence>